<evidence type="ECO:0000313" key="8">
    <source>
        <dbReference type="EMBL" id="OLP93505.1"/>
    </source>
</evidence>
<dbReference type="Proteomes" id="UP000186817">
    <property type="component" value="Unassembled WGS sequence"/>
</dbReference>
<dbReference type="GO" id="GO:0004722">
    <property type="term" value="F:protein serine/threonine phosphatase activity"/>
    <property type="evidence" value="ECO:0007669"/>
    <property type="project" value="InterPro"/>
</dbReference>
<feature type="domain" description="PPM-type phosphatase" evidence="7">
    <location>
        <begin position="561"/>
        <end position="821"/>
    </location>
</feature>
<evidence type="ECO:0000313" key="9">
    <source>
        <dbReference type="Proteomes" id="UP000186817"/>
    </source>
</evidence>
<keyword evidence="3 5" id="KW-0378">Hydrolase</keyword>
<dbReference type="SUPFAM" id="SSF81606">
    <property type="entry name" value="PP2C-like"/>
    <property type="match status" value="1"/>
</dbReference>
<dbReference type="GO" id="GO:0046872">
    <property type="term" value="F:metal ion binding"/>
    <property type="evidence" value="ECO:0007669"/>
    <property type="project" value="UniProtKB-KW"/>
</dbReference>
<evidence type="ECO:0000259" key="7">
    <source>
        <dbReference type="PROSITE" id="PS51746"/>
    </source>
</evidence>
<name>A0A1Q9DEE4_SYMMI</name>
<dbReference type="InterPro" id="IPR036716">
    <property type="entry name" value="Pest_crys_N_sf"/>
</dbReference>
<dbReference type="InterPro" id="IPR015655">
    <property type="entry name" value="PP2C"/>
</dbReference>
<dbReference type="CDD" id="cd00143">
    <property type="entry name" value="PP2Cc"/>
    <property type="match status" value="1"/>
</dbReference>
<evidence type="ECO:0000256" key="1">
    <source>
        <dbReference type="ARBA" id="ARBA00004170"/>
    </source>
</evidence>
<organism evidence="8 9">
    <name type="scientific">Symbiodinium microadriaticum</name>
    <name type="common">Dinoflagellate</name>
    <name type="synonym">Zooxanthella microadriatica</name>
    <dbReference type="NCBI Taxonomy" id="2951"/>
    <lineage>
        <taxon>Eukaryota</taxon>
        <taxon>Sar</taxon>
        <taxon>Alveolata</taxon>
        <taxon>Dinophyceae</taxon>
        <taxon>Suessiales</taxon>
        <taxon>Symbiodiniaceae</taxon>
        <taxon>Symbiodinium</taxon>
    </lineage>
</organism>
<dbReference type="InterPro" id="IPR036457">
    <property type="entry name" value="PPM-type-like_dom_sf"/>
</dbReference>
<dbReference type="AlphaFoldDB" id="A0A1Q9DEE4"/>
<keyword evidence="9" id="KW-1185">Reference proteome</keyword>
<dbReference type="PROSITE" id="PS01032">
    <property type="entry name" value="PPM_1"/>
    <property type="match status" value="1"/>
</dbReference>
<keyword evidence="2" id="KW-0479">Metal-binding</keyword>
<dbReference type="PROSITE" id="PS51746">
    <property type="entry name" value="PPM_2"/>
    <property type="match status" value="1"/>
</dbReference>
<dbReference type="InterPro" id="IPR000222">
    <property type="entry name" value="PP2C_BS"/>
</dbReference>
<evidence type="ECO:0000256" key="5">
    <source>
        <dbReference type="RuleBase" id="RU003465"/>
    </source>
</evidence>
<dbReference type="GO" id="GO:0090729">
    <property type="term" value="F:toxin activity"/>
    <property type="evidence" value="ECO:0007669"/>
    <property type="project" value="InterPro"/>
</dbReference>
<feature type="region of interest" description="Disordered" evidence="6">
    <location>
        <begin position="471"/>
        <end position="525"/>
    </location>
</feature>
<reference evidence="8 9" key="1">
    <citation type="submission" date="2016-02" db="EMBL/GenBank/DDBJ databases">
        <title>Genome analysis of coral dinoflagellate symbionts highlights evolutionary adaptations to a symbiotic lifestyle.</title>
        <authorList>
            <person name="Aranda M."/>
            <person name="Li Y."/>
            <person name="Liew Y.J."/>
            <person name="Baumgarten S."/>
            <person name="Simakov O."/>
            <person name="Wilson M."/>
            <person name="Piel J."/>
            <person name="Ashoor H."/>
            <person name="Bougouffa S."/>
            <person name="Bajic V.B."/>
            <person name="Ryu T."/>
            <person name="Ravasi T."/>
            <person name="Bayer T."/>
            <person name="Micklem G."/>
            <person name="Kim H."/>
            <person name="Bhak J."/>
            <person name="Lajeunesse T.C."/>
            <person name="Voolstra C.R."/>
        </authorList>
    </citation>
    <scope>NUCLEOTIDE SEQUENCE [LARGE SCALE GENOMIC DNA]</scope>
    <source>
        <strain evidence="8 9">CCMP2467</strain>
    </source>
</reference>
<comment type="similarity">
    <text evidence="5">Belongs to the PP2C family.</text>
</comment>
<dbReference type="GO" id="GO:0016020">
    <property type="term" value="C:membrane"/>
    <property type="evidence" value="ECO:0007669"/>
    <property type="project" value="UniProtKB-SubCell"/>
</dbReference>
<evidence type="ECO:0000256" key="2">
    <source>
        <dbReference type="ARBA" id="ARBA00022723"/>
    </source>
</evidence>
<feature type="compositionally biased region" description="Basic and acidic residues" evidence="6">
    <location>
        <begin position="491"/>
        <end position="503"/>
    </location>
</feature>
<evidence type="ECO:0000256" key="6">
    <source>
        <dbReference type="SAM" id="MobiDB-lite"/>
    </source>
</evidence>
<gene>
    <name evidence="8" type="primary">PTC1</name>
    <name evidence="8" type="ORF">AK812_SmicGene24619</name>
</gene>
<comment type="caution">
    <text evidence="8">The sequence shown here is derived from an EMBL/GenBank/DDBJ whole genome shotgun (WGS) entry which is preliminary data.</text>
</comment>
<proteinExistence type="inferred from homology"/>
<dbReference type="Pfam" id="PF00481">
    <property type="entry name" value="PP2C"/>
    <property type="match status" value="1"/>
</dbReference>
<dbReference type="SUPFAM" id="SSF56849">
    <property type="entry name" value="delta-Endotoxin (insectocide), N-terminal domain"/>
    <property type="match status" value="1"/>
</dbReference>
<evidence type="ECO:0000256" key="3">
    <source>
        <dbReference type="ARBA" id="ARBA00022801"/>
    </source>
</evidence>
<accession>A0A1Q9DEE4</accession>
<dbReference type="InterPro" id="IPR001932">
    <property type="entry name" value="PPM-type_phosphatase-like_dom"/>
</dbReference>
<dbReference type="PANTHER" id="PTHR47992">
    <property type="entry name" value="PROTEIN PHOSPHATASE"/>
    <property type="match status" value="1"/>
</dbReference>
<dbReference type="Gene3D" id="3.60.40.10">
    <property type="entry name" value="PPM-type phosphatase domain"/>
    <property type="match status" value="1"/>
</dbReference>
<dbReference type="EMBL" id="LSRX01000578">
    <property type="protein sequence ID" value="OLP93505.1"/>
    <property type="molecule type" value="Genomic_DNA"/>
</dbReference>
<keyword evidence="4 5" id="KW-0904">Protein phosphatase</keyword>
<protein>
    <submittedName>
        <fullName evidence="8">Protein phosphatase 2C-like 1</fullName>
    </submittedName>
</protein>
<sequence>MYAVLCARSDFLISATTGVVRSLCLTPGLLVCLFLPLLACTDVDTSLPFACSRAKTYALRLERSPPSINERLADHHLIVIGIYVRSKFRGGKALSDLSVLLTAAPPTQTDPDHVQLPMPMGTEPLEIARGPRLAKQSASQRVLDTPLCKSKGPGDVNGIAFLQPPGSLETQADRALRQAKAHAEPSYNWLVNSSEACATNAQEFNKKNPATRYQWSAARAVAKSTVEFIVNVSVKALKSIPILGTAVGFLKNAFDFIWPTSSPPNNPCEDAERNDWGKCVWQQIKPFVAHYVDAKLEQTFHEFWKAEIQSMQNILFDVDNSRRFPNGTLNSSQKVVDAMHAEMNFAHMLMLDRIPQFTTPSKTHWLEAIPDWLNMTMIMQDTEVHFPEEKMPAASLDYFNCTGFNLTFCVRLQPQGLAIRRQSPSPSTLRPAKEELFFFLFGTFSAPLSATSSEERGGNGVEAKDLHVARTEASWSRSETPWKVSAAAQEPLRRRESSGERSRPSKNAPGPGPGGATGERRRGSLQERAAALERLNQAAPQSRQRPKALRNVPRTTASLCRAASEANAAFRAHMEDSSVIIDPLLAEQDGELWGYFAVYDGHGGRQAVDFCETKLHGLVLDELLNVTRMAGEPVADEVVGEVLSRAFRRVDEQLKLLGTWRCGCTATVVLAHRTASGLRLHSANVGDSRAIVLESGSECRLTRDHRPTDPAEIQRVEAEGGFVARGRVVGQLGVSRALGDHSLKSVGVTWHPHICTREVPQDAVLVIASDGLWDVMSDGDARAVVDRNVAERLQDKAPEFLIKAALRAGSTDNTTALVAFFGSATGSSPS</sequence>
<dbReference type="OrthoDB" id="10264738at2759"/>
<dbReference type="Gene3D" id="1.20.190.10">
    <property type="entry name" value="Pesticidal crystal protein, N-terminal domain"/>
    <property type="match status" value="1"/>
</dbReference>
<comment type="subcellular location">
    <subcellularLocation>
        <location evidence="1">Membrane</location>
        <topology evidence="1">Peripheral membrane protein</topology>
    </subcellularLocation>
</comment>
<evidence type="ECO:0000256" key="4">
    <source>
        <dbReference type="ARBA" id="ARBA00022912"/>
    </source>
</evidence>
<dbReference type="SMART" id="SM00332">
    <property type="entry name" value="PP2Cc"/>
    <property type="match status" value="1"/>
</dbReference>